<sequence length="298" mass="33877">MARKGKISIFDGTNKLSVRSWLSELETYLQSNPMCVEDALEFIPCHLEGIARDWWYYVIETQGEDAVCFLDDFSEKIIGRFDMQAFKDESQGNSSLIFNDIPLVSNDCMGQCVEENSDLHKDKKDEVGDSSTSHEDGTCMCVQSMDDCMAKVAPIVEDKWLQGGHSIKGSNTLDSVTWTDSPCFGMYTSGLLFPSLHLLGHVLSNDKRILKETISLQDPNSMHMKEWDPGDPKGELVKSFPPPKGYGMFEKIINSFFHLIHMSVVIHVPRKEFWDHDDECIKDNSPKLIRARRERISP</sequence>
<dbReference type="Proteomes" id="UP000824469">
    <property type="component" value="Unassembled WGS sequence"/>
</dbReference>
<organism evidence="1 2">
    <name type="scientific">Taxus chinensis</name>
    <name type="common">Chinese yew</name>
    <name type="synonym">Taxus wallichiana var. chinensis</name>
    <dbReference type="NCBI Taxonomy" id="29808"/>
    <lineage>
        <taxon>Eukaryota</taxon>
        <taxon>Viridiplantae</taxon>
        <taxon>Streptophyta</taxon>
        <taxon>Embryophyta</taxon>
        <taxon>Tracheophyta</taxon>
        <taxon>Spermatophyta</taxon>
        <taxon>Pinopsida</taxon>
        <taxon>Pinidae</taxon>
        <taxon>Conifers II</taxon>
        <taxon>Cupressales</taxon>
        <taxon>Taxaceae</taxon>
        <taxon>Taxus</taxon>
    </lineage>
</organism>
<dbReference type="AlphaFoldDB" id="A0AA38FBK3"/>
<name>A0AA38FBK3_TAXCH</name>
<comment type="caution">
    <text evidence="1">The sequence shown here is derived from an EMBL/GenBank/DDBJ whole genome shotgun (WGS) entry which is preliminary data.</text>
</comment>
<accession>A0AA38FBK3</accession>
<reference evidence="1 2" key="1">
    <citation type="journal article" date="2021" name="Nat. Plants">
        <title>The Taxus genome provides insights into paclitaxel biosynthesis.</title>
        <authorList>
            <person name="Xiong X."/>
            <person name="Gou J."/>
            <person name="Liao Q."/>
            <person name="Li Y."/>
            <person name="Zhou Q."/>
            <person name="Bi G."/>
            <person name="Li C."/>
            <person name="Du R."/>
            <person name="Wang X."/>
            <person name="Sun T."/>
            <person name="Guo L."/>
            <person name="Liang H."/>
            <person name="Lu P."/>
            <person name="Wu Y."/>
            <person name="Zhang Z."/>
            <person name="Ro D.K."/>
            <person name="Shang Y."/>
            <person name="Huang S."/>
            <person name="Yan J."/>
        </authorList>
    </citation>
    <scope>NUCLEOTIDE SEQUENCE [LARGE SCALE GENOMIC DNA]</scope>
    <source>
        <strain evidence="1">Ta-2019</strain>
    </source>
</reference>
<evidence type="ECO:0000313" key="2">
    <source>
        <dbReference type="Proteomes" id="UP000824469"/>
    </source>
</evidence>
<evidence type="ECO:0000313" key="1">
    <source>
        <dbReference type="EMBL" id="KAH9295870.1"/>
    </source>
</evidence>
<dbReference type="EMBL" id="JAHRHJ020000011">
    <property type="protein sequence ID" value="KAH9295870.1"/>
    <property type="molecule type" value="Genomic_DNA"/>
</dbReference>
<keyword evidence="2" id="KW-1185">Reference proteome</keyword>
<gene>
    <name evidence="1" type="ORF">KI387_039458</name>
</gene>
<protein>
    <submittedName>
        <fullName evidence="1">Uncharacterized protein</fullName>
    </submittedName>
</protein>
<proteinExistence type="predicted"/>